<dbReference type="Proteomes" id="UP001326715">
    <property type="component" value="Chromosome"/>
</dbReference>
<organism evidence="1 3">
    <name type="scientific">Chitinophaga sancti</name>
    <dbReference type="NCBI Taxonomy" id="1004"/>
    <lineage>
        <taxon>Bacteria</taxon>
        <taxon>Pseudomonadati</taxon>
        <taxon>Bacteroidota</taxon>
        <taxon>Chitinophagia</taxon>
        <taxon>Chitinophagales</taxon>
        <taxon>Chitinophagaceae</taxon>
        <taxon>Chitinophaga</taxon>
    </lineage>
</organism>
<evidence type="ECO:0000313" key="1">
    <source>
        <dbReference type="EMBL" id="SFW87296.1"/>
    </source>
</evidence>
<accession>A0A1K1SSA8</accession>
<name>A0A1K1SSA8_9BACT</name>
<dbReference type="EMBL" id="CP140154">
    <property type="protein sequence ID" value="WQG88949.1"/>
    <property type="molecule type" value="Genomic_DNA"/>
</dbReference>
<evidence type="ECO:0000313" key="3">
    <source>
        <dbReference type="Proteomes" id="UP000183788"/>
    </source>
</evidence>
<reference evidence="1 3" key="1">
    <citation type="submission" date="2016-11" db="EMBL/GenBank/DDBJ databases">
        <authorList>
            <person name="Jaros S."/>
            <person name="Januszkiewicz K."/>
            <person name="Wedrychowicz H."/>
        </authorList>
    </citation>
    <scope>NUCLEOTIDE SEQUENCE [LARGE SCALE GENOMIC DNA]</scope>
    <source>
        <strain evidence="1 3">DSM 784</strain>
    </source>
</reference>
<keyword evidence="4" id="KW-1185">Reference proteome</keyword>
<dbReference type="Proteomes" id="UP000183788">
    <property type="component" value="Unassembled WGS sequence"/>
</dbReference>
<gene>
    <name evidence="1" type="ORF">SAMN05661012_06042</name>
    <name evidence="2" type="ORF">SR876_28880</name>
</gene>
<protein>
    <submittedName>
        <fullName evidence="1">Uncharacterized protein</fullName>
    </submittedName>
</protein>
<sequence>MPKTVHCPIPTTTVSKFLVETELESEVHKDLLNRKLFKRVFQVKVVLTEDEKTNVVNIKRIKELIDDKLKELRTKSIFAVSDMFKNEVFKDAKEKTVLIGLKAEKKYKFSDDWVAVGKEFKLANVTVLMLRIYLKRTFSSSLEFEDMKDKILLTIKDEITNLQKFSS</sequence>
<proteinExistence type="predicted"/>
<evidence type="ECO:0000313" key="4">
    <source>
        <dbReference type="Proteomes" id="UP001326715"/>
    </source>
</evidence>
<dbReference type="EMBL" id="FPIZ01000032">
    <property type="protein sequence ID" value="SFW87296.1"/>
    <property type="molecule type" value="Genomic_DNA"/>
</dbReference>
<reference evidence="2 4" key="2">
    <citation type="submission" date="2023-11" db="EMBL/GenBank/DDBJ databases">
        <title>MicrobeMod: A computational toolkit for identifying prokaryotic methylation and restriction-modification with nanopore sequencing.</title>
        <authorList>
            <person name="Crits-Christoph A."/>
            <person name="Kang S.C."/>
            <person name="Lee H."/>
            <person name="Ostrov N."/>
        </authorList>
    </citation>
    <scope>NUCLEOTIDE SEQUENCE [LARGE SCALE GENOMIC DNA]</scope>
    <source>
        <strain evidence="2 4">ATCC 23090</strain>
    </source>
</reference>
<dbReference type="RefSeq" id="WP_072365613.1">
    <property type="nucleotide sequence ID" value="NZ_CP139972.1"/>
</dbReference>
<dbReference type="AlphaFoldDB" id="A0A1K1SSA8"/>
<evidence type="ECO:0000313" key="2">
    <source>
        <dbReference type="EMBL" id="WQG88949.1"/>
    </source>
</evidence>